<evidence type="ECO:0000256" key="1">
    <source>
        <dbReference type="SAM" id="MobiDB-lite"/>
    </source>
</evidence>
<reference evidence="2" key="1">
    <citation type="submission" date="2006-06" db="EMBL/GenBank/DDBJ databases">
        <title>Complete sequence of Trichodesmium erythraeum IMS101.</title>
        <authorList>
            <consortium name="US DOE Joint Genome Institute"/>
            <person name="Copeland A."/>
            <person name="Lucas S."/>
            <person name="Lapidus A."/>
            <person name="Barry K."/>
            <person name="Detter J.C."/>
            <person name="Glavina del Rio T."/>
            <person name="Hammon N."/>
            <person name="Israni S."/>
            <person name="Dalin E."/>
            <person name="Tice H."/>
            <person name="Pitluck S."/>
            <person name="Kiss H."/>
            <person name="Munk A.C."/>
            <person name="Brettin T."/>
            <person name="Bruce D."/>
            <person name="Han C."/>
            <person name="Tapia R."/>
            <person name="Gilna P."/>
            <person name="Schmutz J."/>
            <person name="Larimer F."/>
            <person name="Land M."/>
            <person name="Hauser L."/>
            <person name="Kyrpides N."/>
            <person name="Kim E."/>
            <person name="Richardson P."/>
        </authorList>
    </citation>
    <scope>NUCLEOTIDE SEQUENCE [LARGE SCALE GENOMIC DNA]</scope>
    <source>
        <strain evidence="2">IMS101</strain>
    </source>
</reference>
<protein>
    <submittedName>
        <fullName evidence="2">Uncharacterized protein</fullName>
    </submittedName>
</protein>
<dbReference type="Pfam" id="PF13565">
    <property type="entry name" value="HTH_32"/>
    <property type="match status" value="1"/>
</dbReference>
<name>Q10V35_TRIEI</name>
<dbReference type="RefSeq" id="WP_011614183.1">
    <property type="nucleotide sequence ID" value="NC_008312.1"/>
</dbReference>
<feature type="region of interest" description="Disordered" evidence="1">
    <location>
        <begin position="143"/>
        <end position="163"/>
    </location>
</feature>
<gene>
    <name evidence="2" type="ordered locus">Tery_4975</name>
</gene>
<dbReference type="InterPro" id="IPR009057">
    <property type="entry name" value="Homeodomain-like_sf"/>
</dbReference>
<evidence type="ECO:0000313" key="2">
    <source>
        <dbReference type="EMBL" id="ABG53889.1"/>
    </source>
</evidence>
<dbReference type="OrthoDB" id="5511915at2"/>
<proteinExistence type="predicted"/>
<dbReference type="AlphaFoldDB" id="Q10V35"/>
<dbReference type="HOGENOM" id="CLU_100571_1_0_3"/>
<sequence>MPAPNHLSQKQRQNLLKIFRESESPLIRNRVMILLLMNDGKTYEEISDFLQISYPTVAYWAMQADPDQPESFTDGRSKGNYRKATEQYINLLLKIVDNKPSKYGYQFGSWTAEKLVNHLEKETGIKLSSSQVRRILKQKKADLLSEQNKAKNSDKNQKEKKMT</sequence>
<dbReference type="KEGG" id="ter:Tery_4975"/>
<dbReference type="eggNOG" id="COG3415">
    <property type="taxonomic scope" value="Bacteria"/>
</dbReference>
<organism evidence="2">
    <name type="scientific">Trichodesmium erythraeum (strain IMS101)</name>
    <dbReference type="NCBI Taxonomy" id="203124"/>
    <lineage>
        <taxon>Bacteria</taxon>
        <taxon>Bacillati</taxon>
        <taxon>Cyanobacteriota</taxon>
        <taxon>Cyanophyceae</taxon>
        <taxon>Oscillatoriophycideae</taxon>
        <taxon>Oscillatoriales</taxon>
        <taxon>Microcoleaceae</taxon>
        <taxon>Trichodesmium</taxon>
    </lineage>
</organism>
<dbReference type="SUPFAM" id="SSF46689">
    <property type="entry name" value="Homeodomain-like"/>
    <property type="match status" value="1"/>
</dbReference>
<accession>Q10V35</accession>
<dbReference type="EMBL" id="CP000393">
    <property type="protein sequence ID" value="ABG53889.1"/>
    <property type="molecule type" value="Genomic_DNA"/>
</dbReference>